<evidence type="ECO:0000313" key="1">
    <source>
        <dbReference type="EMBL" id="SOC05792.1"/>
    </source>
</evidence>
<evidence type="ECO:0000313" key="2">
    <source>
        <dbReference type="EMBL" id="SOC11129.1"/>
    </source>
</evidence>
<proteinExistence type="predicted"/>
<dbReference type="AlphaFoldDB" id="A0A285SET1"/>
<accession>A0A285SET1</accession>
<sequence>MSNLYWLTEAQMERLKPFFPKSHGK</sequence>
<organism evidence="1 3">
    <name type="scientific">Rhodobacter maris</name>
    <dbReference type="NCBI Taxonomy" id="446682"/>
    <lineage>
        <taxon>Bacteria</taxon>
        <taxon>Pseudomonadati</taxon>
        <taxon>Pseudomonadota</taxon>
        <taxon>Alphaproteobacteria</taxon>
        <taxon>Rhodobacterales</taxon>
        <taxon>Rhodobacter group</taxon>
        <taxon>Rhodobacter</taxon>
    </lineage>
</organism>
<reference evidence="3" key="1">
    <citation type="submission" date="2017-08" db="EMBL/GenBank/DDBJ databases">
        <authorList>
            <person name="Varghese N."/>
            <person name="Submissions S."/>
        </authorList>
    </citation>
    <scope>NUCLEOTIDE SEQUENCE [LARGE SCALE GENOMIC DNA]</scope>
    <source>
        <strain evidence="3">JA276</strain>
    </source>
</reference>
<dbReference type="EMBL" id="OBMT01000008">
    <property type="protein sequence ID" value="SOC11129.1"/>
    <property type="molecule type" value="Genomic_DNA"/>
</dbReference>
<protein>
    <submittedName>
        <fullName evidence="1">Uncharacterized protein</fullName>
    </submittedName>
</protein>
<dbReference type="Proteomes" id="UP000219111">
    <property type="component" value="Unassembled WGS sequence"/>
</dbReference>
<name>A0A285SET1_9RHOB</name>
<evidence type="ECO:0000313" key="3">
    <source>
        <dbReference type="Proteomes" id="UP000219111"/>
    </source>
</evidence>
<reference evidence="1" key="2">
    <citation type="submission" date="2017-08" db="EMBL/GenBank/DDBJ databases">
        <authorList>
            <person name="de Groot N.N."/>
        </authorList>
    </citation>
    <scope>NUCLEOTIDE SEQUENCE [LARGE SCALE GENOMIC DNA]</scope>
    <source>
        <strain evidence="1">JA276</strain>
    </source>
</reference>
<gene>
    <name evidence="1" type="ORF">SAMN05877831_104213</name>
    <name evidence="2" type="ORF">SAMN05877831_108162</name>
</gene>
<keyword evidence="3" id="KW-1185">Reference proteome</keyword>
<feature type="non-terminal residue" evidence="1">
    <location>
        <position position="25"/>
    </location>
</feature>
<dbReference type="EMBL" id="OBMT01000004">
    <property type="protein sequence ID" value="SOC05792.1"/>
    <property type="molecule type" value="Genomic_DNA"/>
</dbReference>